<sequence length="42" mass="4991">MIAIGVDKTSFYDIIDQGYGQFFVTRKETPHEIRNRWVAQCR</sequence>
<dbReference type="EMBL" id="LR130778">
    <property type="protein sequence ID" value="VDN46349.1"/>
    <property type="molecule type" value="Genomic_DNA"/>
</dbReference>
<evidence type="ECO:0000313" key="2">
    <source>
        <dbReference type="Proteomes" id="UP000279029"/>
    </source>
</evidence>
<name>A0A3P7S098_9FIRM</name>
<accession>A0A3P7S098</accession>
<organism evidence="1 2">
    <name type="scientific">Petrocella atlantisensis</name>
    <dbReference type="NCBI Taxonomy" id="2173034"/>
    <lineage>
        <taxon>Bacteria</taxon>
        <taxon>Bacillati</taxon>
        <taxon>Bacillota</taxon>
        <taxon>Clostridia</taxon>
        <taxon>Lachnospirales</taxon>
        <taxon>Vallitaleaceae</taxon>
        <taxon>Petrocella</taxon>
    </lineage>
</organism>
<dbReference type="KEGG" id="cbar:PATL70BA_0494"/>
<evidence type="ECO:0000313" key="1">
    <source>
        <dbReference type="EMBL" id="VDN46349.1"/>
    </source>
</evidence>
<dbReference type="AlphaFoldDB" id="A0A3P7S098"/>
<keyword evidence="2" id="KW-1185">Reference proteome</keyword>
<dbReference type="Proteomes" id="UP000279029">
    <property type="component" value="Chromosome"/>
</dbReference>
<protein>
    <submittedName>
        <fullName evidence="1">Uncharacterized protein</fullName>
    </submittedName>
</protein>
<gene>
    <name evidence="1" type="ORF">PATL70BA_0494</name>
</gene>
<reference evidence="1 2" key="1">
    <citation type="submission" date="2018-09" db="EMBL/GenBank/DDBJ databases">
        <authorList>
            <person name="Postec A."/>
        </authorList>
    </citation>
    <scope>NUCLEOTIDE SEQUENCE [LARGE SCALE GENOMIC DNA]</scope>
    <source>
        <strain evidence="1">70B-A</strain>
    </source>
</reference>
<proteinExistence type="predicted"/>